<dbReference type="AlphaFoldDB" id="A0A6C0HZE8"/>
<proteinExistence type="predicted"/>
<dbReference type="EMBL" id="MN740050">
    <property type="protein sequence ID" value="QHT85892.1"/>
    <property type="molecule type" value="Genomic_DNA"/>
</dbReference>
<accession>A0A6C0HZE8</accession>
<reference evidence="1" key="1">
    <citation type="journal article" date="2020" name="Nature">
        <title>Giant virus diversity and host interactions through global metagenomics.</title>
        <authorList>
            <person name="Schulz F."/>
            <person name="Roux S."/>
            <person name="Paez-Espino D."/>
            <person name="Jungbluth S."/>
            <person name="Walsh D.A."/>
            <person name="Denef V.J."/>
            <person name="McMahon K.D."/>
            <person name="Konstantinidis K.T."/>
            <person name="Eloe-Fadrosh E.A."/>
            <person name="Kyrpides N.C."/>
            <person name="Woyke T."/>
        </authorList>
    </citation>
    <scope>NUCLEOTIDE SEQUENCE</scope>
    <source>
        <strain evidence="1">GVMAG-M-3300023184-182</strain>
    </source>
</reference>
<dbReference type="SUPFAM" id="SSF55729">
    <property type="entry name" value="Acyl-CoA N-acyltransferases (Nat)"/>
    <property type="match status" value="1"/>
</dbReference>
<protein>
    <recommendedName>
        <fullName evidence="2">N-acetyltransferase domain-containing protein</fullName>
    </recommendedName>
</protein>
<sequence>MVDESTDEELCEKMQSYYDNLSELLGKYSYRDISPTYSRNLLSDLRNKVVFRSMGSNFDMLNCPSMMIYTTVFNAEKKENIIYIFFICTKKKFMNMGYAKGMLDDFIDYIKTKYNQYANRIVLSSLYSSVTFYESYGFDWCKETILEHKRILQFEKYEKDAFYVLMEMKL</sequence>
<dbReference type="InterPro" id="IPR016181">
    <property type="entry name" value="Acyl_CoA_acyltransferase"/>
</dbReference>
<dbReference type="Gene3D" id="3.40.630.30">
    <property type="match status" value="1"/>
</dbReference>
<evidence type="ECO:0000313" key="1">
    <source>
        <dbReference type="EMBL" id="QHT85892.1"/>
    </source>
</evidence>
<evidence type="ECO:0008006" key="2">
    <source>
        <dbReference type="Google" id="ProtNLM"/>
    </source>
</evidence>
<organism evidence="1">
    <name type="scientific">viral metagenome</name>
    <dbReference type="NCBI Taxonomy" id="1070528"/>
    <lineage>
        <taxon>unclassified sequences</taxon>
        <taxon>metagenomes</taxon>
        <taxon>organismal metagenomes</taxon>
    </lineage>
</organism>
<name>A0A6C0HZE8_9ZZZZ</name>